<name>A0A382JFU3_9ZZZZ</name>
<accession>A0A382JFU3</accession>
<protein>
    <submittedName>
        <fullName evidence="1">Uncharacterized protein</fullName>
    </submittedName>
</protein>
<proteinExistence type="predicted"/>
<feature type="non-terminal residue" evidence="1">
    <location>
        <position position="1"/>
    </location>
</feature>
<reference evidence="1" key="1">
    <citation type="submission" date="2018-05" db="EMBL/GenBank/DDBJ databases">
        <authorList>
            <person name="Lanie J.A."/>
            <person name="Ng W.-L."/>
            <person name="Kazmierczak K.M."/>
            <person name="Andrzejewski T.M."/>
            <person name="Davidsen T.M."/>
            <person name="Wayne K.J."/>
            <person name="Tettelin H."/>
            <person name="Glass J.I."/>
            <person name="Rusch D."/>
            <person name="Podicherti R."/>
            <person name="Tsui H.-C.T."/>
            <person name="Winkler M.E."/>
        </authorList>
    </citation>
    <scope>NUCLEOTIDE SEQUENCE</scope>
</reference>
<dbReference type="EMBL" id="UINC01073952">
    <property type="protein sequence ID" value="SVC10716.1"/>
    <property type="molecule type" value="Genomic_DNA"/>
</dbReference>
<gene>
    <name evidence="1" type="ORF">METZ01_LOCUS263570</name>
</gene>
<sequence length="24" mass="2371">VIPLRANAHIHLIAACGAAMGSLA</sequence>
<dbReference type="AlphaFoldDB" id="A0A382JFU3"/>
<feature type="non-terminal residue" evidence="1">
    <location>
        <position position="24"/>
    </location>
</feature>
<evidence type="ECO:0000313" key="1">
    <source>
        <dbReference type="EMBL" id="SVC10716.1"/>
    </source>
</evidence>
<organism evidence="1">
    <name type="scientific">marine metagenome</name>
    <dbReference type="NCBI Taxonomy" id="408172"/>
    <lineage>
        <taxon>unclassified sequences</taxon>
        <taxon>metagenomes</taxon>
        <taxon>ecological metagenomes</taxon>
    </lineage>
</organism>